<name>M5AW65_PSEPU</name>
<evidence type="ECO:0000256" key="1">
    <source>
        <dbReference type="SAM" id="SignalP"/>
    </source>
</evidence>
<organism evidence="2">
    <name type="scientific">Pseudomonas putida</name>
    <name type="common">Arthrobacter siderocapsulatus</name>
    <dbReference type="NCBI Taxonomy" id="303"/>
    <lineage>
        <taxon>Bacteria</taxon>
        <taxon>Pseudomonadati</taxon>
        <taxon>Pseudomonadota</taxon>
        <taxon>Gammaproteobacteria</taxon>
        <taxon>Pseudomonadales</taxon>
        <taxon>Pseudomonadaceae</taxon>
        <taxon>Pseudomonas</taxon>
    </lineage>
</organism>
<evidence type="ECO:0000313" key="2">
    <source>
        <dbReference type="EMBL" id="BAN13308.1"/>
    </source>
</evidence>
<keyword evidence="2" id="KW-0614">Plasmid</keyword>
<feature type="chain" id="PRO_5004062949" description="DUF1329 domain-containing protein" evidence="1">
    <location>
        <begin position="46"/>
        <end position="487"/>
    </location>
</feature>
<reference evidence="2" key="2">
    <citation type="journal article" date="2013" name="Appl. Environ. Microbiol.">
        <title>Camphor pathway redux: functional recombinant expression of 2,5- and 3,6-diketocamphane monooxygenases of Pseudomonas putida ATCC 17453 with their cognate flavin reductase catalyzing Baeyer-Villiger reactions.</title>
        <authorList>
            <person name="Iwaki H."/>
            <person name="Grosse S."/>
            <person name="Bergeron H."/>
            <person name="Leisch H."/>
            <person name="Morley K."/>
            <person name="Hasegawa Y."/>
            <person name="Lau P.C.K."/>
        </authorList>
    </citation>
    <scope>NUCLEOTIDE SEQUENCE</scope>
    <source>
        <strain evidence="2">ATCC 17453</strain>
        <plasmid evidence="2">CAM</plasmid>
    </source>
</reference>
<proteinExistence type="predicted"/>
<dbReference type="AlphaFoldDB" id="M5AW65"/>
<keyword evidence="1" id="KW-0732">Signal</keyword>
<evidence type="ECO:0008006" key="3">
    <source>
        <dbReference type="Google" id="ProtNLM"/>
    </source>
</evidence>
<feature type="signal peptide" evidence="1">
    <location>
        <begin position="1"/>
        <end position="45"/>
    </location>
</feature>
<reference evidence="2" key="1">
    <citation type="journal article" date="2012" name="Appl. Environ. Microbiol.">
        <title>Cloning, Baeyer-Villiger biooxidations, and structures of the camphor pathway 2-oxo-Delta(3)-4,5,5-trimethylcyclopentenylacetyl-coenzyme A monooxygenase of Pseudomonas putida ATCC 17453.</title>
        <authorList>
            <person name="Leisch H."/>
            <person name="Shi R."/>
            <person name="Grosse S."/>
            <person name="Morley K."/>
            <person name="Bergeron H."/>
            <person name="Cygler M."/>
            <person name="Iwaki H."/>
            <person name="Hasegawa Y."/>
            <person name="Lau P.C.K."/>
        </authorList>
    </citation>
    <scope>NUCLEOTIDE SEQUENCE</scope>
    <source>
        <strain evidence="2">ATCC 17453</strain>
        <plasmid evidence="2">CAM</plasmid>
    </source>
</reference>
<sequence length="487" mass="54516">MHPEKKTKDALVSTMIRRKTAVLKKTIIAGLMPALVLCFANSAHATVPAEEANRLGADLTLHGAEKGANADGSIPEYTGGLQPVPDYNRDTMQTYIHPYKDEKPLFAVTASNMEQYAQYLTEGTKGLLRKYPTYKVNVYPTHRSARYEDWVLENTKVNATTAELTGAIMGDAIKGAGPDGLPLPGVIFPIPKDGYEVMWNHKLAFAPAIMHQHNQAFVVDSKGGVSTLATPNQYHMRPWYDRSGKLRQESHGAITSFSALQTSPPQAAGVTFLNFYLPTADNGGQLVWFYTPGQRRARRAPDFAYDLPITAYGGVLMWDELFGFVGRMDRFDFKLVGKQEKFVPYNAYTLTQESGREVLGKEHIDPEALRFEKHRVWVVEAERKPGARHVYSKRRFYVDEDSWQVVALENYDDAGQLWKNGFVQSFPTYDVGGMNNNTWQFDDLVSGNYMLINAGAGQPGHWNRSYTSMDGLRIALTPRAVEAQGVR</sequence>
<dbReference type="CDD" id="cd16329">
    <property type="entry name" value="LolA_like"/>
    <property type="match status" value="1"/>
</dbReference>
<accession>M5AW65</accession>
<dbReference type="InterPro" id="IPR010752">
    <property type="entry name" value="DUF1329"/>
</dbReference>
<dbReference type="Pfam" id="PF07044">
    <property type="entry name" value="DUF1329"/>
    <property type="match status" value="1"/>
</dbReference>
<dbReference type="EMBL" id="AB771747">
    <property type="protein sequence ID" value="BAN13308.1"/>
    <property type="molecule type" value="Genomic_DNA"/>
</dbReference>
<protein>
    <recommendedName>
        <fullName evidence="3">DUF1329 domain-containing protein</fullName>
    </recommendedName>
</protein>
<dbReference type="Gene3D" id="2.50.20.10">
    <property type="entry name" value="Lipoprotein localisation LolA/LolB/LppX"/>
    <property type="match status" value="1"/>
</dbReference>
<geneLocation type="plasmid" evidence="2">
    <name>CAM</name>
</geneLocation>